<organism evidence="10 11">
    <name type="scientific">Mortierella alpina</name>
    <name type="common">Oleaginous fungus</name>
    <name type="synonym">Mortierella renispora</name>
    <dbReference type="NCBI Taxonomy" id="64518"/>
    <lineage>
        <taxon>Eukaryota</taxon>
        <taxon>Fungi</taxon>
        <taxon>Fungi incertae sedis</taxon>
        <taxon>Mucoromycota</taxon>
        <taxon>Mortierellomycotina</taxon>
        <taxon>Mortierellomycetes</taxon>
        <taxon>Mortierellales</taxon>
        <taxon>Mortierellaceae</taxon>
        <taxon>Mortierella</taxon>
    </lineage>
</organism>
<dbReference type="EMBL" id="JAIFTL010000010">
    <property type="protein sequence ID" value="KAG9327000.1"/>
    <property type="molecule type" value="Genomic_DNA"/>
</dbReference>
<evidence type="ECO:0000256" key="4">
    <source>
        <dbReference type="ARBA" id="ARBA00022692"/>
    </source>
</evidence>
<feature type="signal peptide" evidence="9">
    <location>
        <begin position="1"/>
        <end position="20"/>
    </location>
</feature>
<dbReference type="PANTHER" id="PTHR21397:SF4">
    <property type="entry name" value="ER MEMBRANE PROTEIN COMPLEX SUBUNIT 10"/>
    <property type="match status" value="1"/>
</dbReference>
<keyword evidence="8" id="KW-0472">Membrane</keyword>
<proteinExistence type="inferred from homology"/>
<dbReference type="Pfam" id="PF21203">
    <property type="entry name" value="ECM10"/>
    <property type="match status" value="1"/>
</dbReference>
<keyword evidence="7" id="KW-1133">Transmembrane helix</keyword>
<evidence type="ECO:0000256" key="6">
    <source>
        <dbReference type="ARBA" id="ARBA00022824"/>
    </source>
</evidence>
<evidence type="ECO:0000256" key="5">
    <source>
        <dbReference type="ARBA" id="ARBA00022729"/>
    </source>
</evidence>
<sequence length="303" mass="35039">MRLNTYILALALVASTQVLAEEVTLGVWHKLSDSESFEKRGEIRLDAEEWLNHIQHRDQPLASSAQSSKQKYQKQQQQQSQQSQIVYQNAQLEPLKAQILAEDFILNVQAPIKAKEFDEEPVERERDEEGNMTETEEEFQQRLDEWRTQKEEHEAQDPTLRTAGSYGFYQIKLRDESRNWEAMSSIKSCLLIASDFQEKITLHLDQNREVFAFDYYTSASVCEEDHQKEFPLKTLDHFKNVSVDLAPSQSGPKARYTRAQGIKMDETGNPAVEKTFFQKYWVYIVPIVLVMLLTGGEPEKTAA</sequence>
<protein>
    <recommendedName>
        <fullName evidence="3">ER membrane protein complex subunit 10</fullName>
    </recommendedName>
</protein>
<comment type="subcellular location">
    <subcellularLocation>
        <location evidence="1">Endoplasmic reticulum membrane</location>
        <topology evidence="1">Single-pass type I membrane protein</topology>
    </subcellularLocation>
</comment>
<evidence type="ECO:0000256" key="7">
    <source>
        <dbReference type="ARBA" id="ARBA00022989"/>
    </source>
</evidence>
<evidence type="ECO:0000256" key="3">
    <source>
        <dbReference type="ARBA" id="ARBA00020105"/>
    </source>
</evidence>
<evidence type="ECO:0000256" key="8">
    <source>
        <dbReference type="ARBA" id="ARBA00023136"/>
    </source>
</evidence>
<keyword evidence="5 9" id="KW-0732">Signal</keyword>
<name>A0A9P8AC50_MORAP</name>
<dbReference type="CDD" id="cd22209">
    <property type="entry name" value="EMC10"/>
    <property type="match status" value="1"/>
</dbReference>
<keyword evidence="4" id="KW-0812">Transmembrane</keyword>
<evidence type="ECO:0000256" key="1">
    <source>
        <dbReference type="ARBA" id="ARBA00004115"/>
    </source>
</evidence>
<keyword evidence="6" id="KW-0256">Endoplasmic reticulum</keyword>
<evidence type="ECO:0000256" key="2">
    <source>
        <dbReference type="ARBA" id="ARBA00007695"/>
    </source>
</evidence>
<comment type="caution">
    <text evidence="10">The sequence shown here is derived from an EMBL/GenBank/DDBJ whole genome shotgun (WGS) entry which is preliminary data.</text>
</comment>
<dbReference type="AlphaFoldDB" id="A0A9P8AC50"/>
<comment type="similarity">
    <text evidence="2">Belongs to the EMC10 family.</text>
</comment>
<evidence type="ECO:0000256" key="9">
    <source>
        <dbReference type="SAM" id="SignalP"/>
    </source>
</evidence>
<dbReference type="GO" id="GO:0005789">
    <property type="term" value="C:endoplasmic reticulum membrane"/>
    <property type="evidence" value="ECO:0007669"/>
    <property type="project" value="UniProtKB-SubCell"/>
</dbReference>
<dbReference type="PANTHER" id="PTHR21397">
    <property type="entry name" value="CHROMATIN COMPLEXES SUBUNIT BAP18-RELATED"/>
    <property type="match status" value="1"/>
</dbReference>
<reference evidence="10" key="1">
    <citation type="submission" date="2021-07" db="EMBL/GenBank/DDBJ databases">
        <title>Draft genome of Mortierella alpina, strain LL118, isolated from an aspen leaf litter sample.</title>
        <authorList>
            <person name="Yang S."/>
            <person name="Vinatzer B.A."/>
        </authorList>
    </citation>
    <scope>NUCLEOTIDE SEQUENCE</scope>
    <source>
        <strain evidence="10">LL118</strain>
    </source>
</reference>
<gene>
    <name evidence="10" type="ORF">KVV02_006477</name>
</gene>
<evidence type="ECO:0000313" key="10">
    <source>
        <dbReference type="EMBL" id="KAG9327000.1"/>
    </source>
</evidence>
<dbReference type="Proteomes" id="UP000717515">
    <property type="component" value="Unassembled WGS sequence"/>
</dbReference>
<evidence type="ECO:0000313" key="11">
    <source>
        <dbReference type="Proteomes" id="UP000717515"/>
    </source>
</evidence>
<feature type="chain" id="PRO_5040257979" description="ER membrane protein complex subunit 10" evidence="9">
    <location>
        <begin position="21"/>
        <end position="303"/>
    </location>
</feature>
<accession>A0A9P8AC50</accession>